<comment type="subcellular location">
    <subcellularLocation>
        <location evidence="1">Late endosome membrane</location>
        <topology evidence="1">Peripheral membrane protein</topology>
    </subcellularLocation>
</comment>
<evidence type="ECO:0000256" key="7">
    <source>
        <dbReference type="ARBA" id="ARBA00025010"/>
    </source>
</evidence>
<evidence type="ECO:0000256" key="1">
    <source>
        <dbReference type="ARBA" id="ARBA00004633"/>
    </source>
</evidence>
<dbReference type="InterPro" id="IPR037202">
    <property type="entry name" value="ESCRT_assembly_dom"/>
</dbReference>
<dbReference type="FunFam" id="1.10.287.660:FF:000003">
    <property type="entry name" value="vacuolar protein sorting-associated protein 37B"/>
    <property type="match status" value="1"/>
</dbReference>
<evidence type="ECO:0000256" key="2">
    <source>
        <dbReference type="ARBA" id="ARBA00007617"/>
    </source>
</evidence>
<accession>A0A315V8N0</accession>
<dbReference type="PANTHER" id="PTHR13678:SF9">
    <property type="entry name" value="VACUOLAR PROTEIN SORTING-ASSOCIATED PROTEIN 37B"/>
    <property type="match status" value="1"/>
</dbReference>
<dbReference type="GO" id="GO:0039702">
    <property type="term" value="P:viral budding via host ESCRT complex"/>
    <property type="evidence" value="ECO:0007669"/>
    <property type="project" value="UniProtKB-ARBA"/>
</dbReference>
<evidence type="ECO:0000313" key="11">
    <source>
        <dbReference type="EMBL" id="PWA18399.1"/>
    </source>
</evidence>
<evidence type="ECO:0000313" key="12">
    <source>
        <dbReference type="Proteomes" id="UP000250572"/>
    </source>
</evidence>
<dbReference type="GO" id="GO:0006623">
    <property type="term" value="P:protein targeting to vacuole"/>
    <property type="evidence" value="ECO:0007669"/>
    <property type="project" value="TreeGrafter"/>
</dbReference>
<evidence type="ECO:0000256" key="6">
    <source>
        <dbReference type="ARBA" id="ARBA00023136"/>
    </source>
</evidence>
<evidence type="ECO:0000256" key="5">
    <source>
        <dbReference type="ARBA" id="ARBA00022927"/>
    </source>
</evidence>
<keyword evidence="3 8" id="KW-0813">Transport</keyword>
<keyword evidence="12" id="KW-1185">Reference proteome</keyword>
<dbReference type="Gene3D" id="1.10.287.660">
    <property type="entry name" value="Helix hairpin bin"/>
    <property type="match status" value="1"/>
</dbReference>
<dbReference type="SUPFAM" id="SSF140111">
    <property type="entry name" value="Endosomal sorting complex assembly domain"/>
    <property type="match status" value="1"/>
</dbReference>
<dbReference type="STRING" id="33528.ENSGAFP00000019340"/>
<dbReference type="InterPro" id="IPR029012">
    <property type="entry name" value="Helix_hairpin_bin_sf"/>
</dbReference>
<dbReference type="PANTHER" id="PTHR13678">
    <property type="entry name" value="VACUOLAR PROTEIN SORTING-ASSOCIATED PROTEIN 37"/>
    <property type="match status" value="1"/>
</dbReference>
<dbReference type="GO" id="GO:0036258">
    <property type="term" value="P:multivesicular body assembly"/>
    <property type="evidence" value="ECO:0007669"/>
    <property type="project" value="UniProtKB-ARBA"/>
</dbReference>
<evidence type="ECO:0000256" key="8">
    <source>
        <dbReference type="PROSITE-ProRule" id="PRU00646"/>
    </source>
</evidence>
<dbReference type="AlphaFoldDB" id="A0A315V8N0"/>
<dbReference type="GO" id="GO:0000813">
    <property type="term" value="C:ESCRT I complex"/>
    <property type="evidence" value="ECO:0007669"/>
    <property type="project" value="UniProtKB-ARBA"/>
</dbReference>
<keyword evidence="5 8" id="KW-0653">Protein transport</keyword>
<dbReference type="PROSITE" id="PS51314">
    <property type="entry name" value="VPS37_C"/>
    <property type="match status" value="1"/>
</dbReference>
<dbReference type="InterPro" id="IPR009851">
    <property type="entry name" value="Mod_r"/>
</dbReference>
<keyword evidence="4" id="KW-0967">Endosome</keyword>
<feature type="domain" description="VPS37 C-terminal" evidence="10">
    <location>
        <begin position="82"/>
        <end position="171"/>
    </location>
</feature>
<feature type="coiled-coil region" evidence="9">
    <location>
        <begin position="29"/>
        <end position="56"/>
    </location>
</feature>
<dbReference type="GO" id="GO:0031902">
    <property type="term" value="C:late endosome membrane"/>
    <property type="evidence" value="ECO:0007669"/>
    <property type="project" value="UniProtKB-SubCell"/>
</dbReference>
<name>A0A315V8N0_GAMAF</name>
<evidence type="ECO:0000256" key="9">
    <source>
        <dbReference type="SAM" id="Coils"/>
    </source>
</evidence>
<evidence type="ECO:0000259" key="10">
    <source>
        <dbReference type="PROSITE" id="PS51314"/>
    </source>
</evidence>
<keyword evidence="9" id="KW-0175">Coiled coil</keyword>
<dbReference type="GO" id="GO:0043162">
    <property type="term" value="P:ubiquitin-dependent protein catabolic process via the multivesicular body sorting pathway"/>
    <property type="evidence" value="ECO:0007669"/>
    <property type="project" value="TreeGrafter"/>
</dbReference>
<dbReference type="GO" id="GO:0016236">
    <property type="term" value="P:macroautophagy"/>
    <property type="evidence" value="ECO:0007669"/>
    <property type="project" value="UniProtKB-ARBA"/>
</dbReference>
<reference evidence="11 12" key="1">
    <citation type="journal article" date="2018" name="G3 (Bethesda)">
        <title>A High-Quality Reference Genome for the Invasive Mosquitofish Gambusia affinis Using a Chicago Library.</title>
        <authorList>
            <person name="Hoffberg S.L."/>
            <person name="Troendle N.J."/>
            <person name="Glenn T.C."/>
            <person name="Mahmud O."/>
            <person name="Louha S."/>
            <person name="Chalopin D."/>
            <person name="Bennetzen J.L."/>
            <person name="Mauricio R."/>
        </authorList>
    </citation>
    <scope>NUCLEOTIDE SEQUENCE [LARGE SCALE GENOMIC DNA]</scope>
    <source>
        <strain evidence="11">NE01/NJP1002.9</strain>
        <tissue evidence="11">Muscle</tissue>
    </source>
</reference>
<dbReference type="Pfam" id="PF07200">
    <property type="entry name" value="Mod_r"/>
    <property type="match status" value="1"/>
</dbReference>
<dbReference type="GO" id="GO:0048306">
    <property type="term" value="F:calcium-dependent protein binding"/>
    <property type="evidence" value="ECO:0007669"/>
    <property type="project" value="UniProtKB-ARBA"/>
</dbReference>
<gene>
    <name evidence="11" type="ORF">CCH79_00009924</name>
</gene>
<dbReference type="Proteomes" id="UP000250572">
    <property type="component" value="Unassembled WGS sequence"/>
</dbReference>
<comment type="function">
    <text evidence="7">Component of the ESCRT-I complex, a regulator of vesicular trafficking process. Required for the sorting of endocytic ubiquitinated cargos into multivesicular bodies. May be involved in cell growth and differentiation.</text>
</comment>
<dbReference type="EMBL" id="NHOQ01002301">
    <property type="protein sequence ID" value="PWA18399.1"/>
    <property type="molecule type" value="Genomic_DNA"/>
</dbReference>
<sequence length="302" mass="33568">MSSFSTKFGGYTMTQLNEFLEDDEKLLKMVQEMDEVQEVQQNKEKTLANNRTLAEQNLTLQPQLEHKKDQLTKSYSCLQESFESYQLRKSRLDHKSGATSLDILLALLQAEGAKIEEETENMADSFLDGDMTLDAFVDSYQNKRKLAHLRRVKIEKLQEMVQKGQHLLPQAAAAPSCRPQDVPAVSSLLADGNSSNSSPPGSNRYAPVSFLLPTIAVPTHPSQNRAAIPQRLYRILQSLYLSVPSCSASEAPASFGPAAWTVCFVEPTPNPTCYVSIVPSHRLASTMLEEIRPWAAPHSLSD</sequence>
<evidence type="ECO:0000256" key="3">
    <source>
        <dbReference type="ARBA" id="ARBA00022448"/>
    </source>
</evidence>
<keyword evidence="6" id="KW-0472">Membrane</keyword>
<proteinExistence type="inferred from homology"/>
<comment type="caution">
    <text evidence="11">The sequence shown here is derived from an EMBL/GenBank/DDBJ whole genome shotgun (WGS) entry which is preliminary data.</text>
</comment>
<dbReference type="GO" id="GO:0006612">
    <property type="term" value="P:protein targeting to membrane"/>
    <property type="evidence" value="ECO:0007669"/>
    <property type="project" value="TreeGrafter"/>
</dbReference>
<organism evidence="11 12">
    <name type="scientific">Gambusia affinis</name>
    <name type="common">Western mosquitofish</name>
    <name type="synonym">Heterandria affinis</name>
    <dbReference type="NCBI Taxonomy" id="33528"/>
    <lineage>
        <taxon>Eukaryota</taxon>
        <taxon>Metazoa</taxon>
        <taxon>Chordata</taxon>
        <taxon>Craniata</taxon>
        <taxon>Vertebrata</taxon>
        <taxon>Euteleostomi</taxon>
        <taxon>Actinopterygii</taxon>
        <taxon>Neopterygii</taxon>
        <taxon>Teleostei</taxon>
        <taxon>Neoteleostei</taxon>
        <taxon>Acanthomorphata</taxon>
        <taxon>Ovalentaria</taxon>
        <taxon>Atherinomorphae</taxon>
        <taxon>Cyprinodontiformes</taxon>
        <taxon>Poeciliidae</taxon>
        <taxon>Poeciliinae</taxon>
        <taxon>Gambusia</taxon>
    </lineage>
</organism>
<evidence type="ECO:0000256" key="4">
    <source>
        <dbReference type="ARBA" id="ARBA00022753"/>
    </source>
</evidence>
<comment type="similarity">
    <text evidence="2">Belongs to the VPS37 family.</text>
</comment>
<protein>
    <recommendedName>
        <fullName evidence="10">VPS37 C-terminal domain-containing protein</fullName>
    </recommendedName>
</protein>